<feature type="transmembrane region" description="Helical" evidence="1">
    <location>
        <begin position="7"/>
        <end position="32"/>
    </location>
</feature>
<comment type="caution">
    <text evidence="2">The sequence shown here is derived from an EMBL/GenBank/DDBJ whole genome shotgun (WGS) entry which is preliminary data.</text>
</comment>
<dbReference type="AlphaFoldDB" id="A0A1F5NKG6"/>
<evidence type="ECO:0000313" key="2">
    <source>
        <dbReference type="EMBL" id="OGE78169.1"/>
    </source>
</evidence>
<keyword evidence="1" id="KW-1133">Transmembrane helix</keyword>
<feature type="transmembrane region" description="Helical" evidence="1">
    <location>
        <begin position="75"/>
        <end position="96"/>
    </location>
</feature>
<reference evidence="2 3" key="1">
    <citation type="journal article" date="2016" name="Nat. Commun.">
        <title>Thousands of microbial genomes shed light on interconnected biogeochemical processes in an aquifer system.</title>
        <authorList>
            <person name="Anantharaman K."/>
            <person name="Brown C.T."/>
            <person name="Hug L.A."/>
            <person name="Sharon I."/>
            <person name="Castelle C.J."/>
            <person name="Probst A.J."/>
            <person name="Thomas B.C."/>
            <person name="Singh A."/>
            <person name="Wilkins M.J."/>
            <person name="Karaoz U."/>
            <person name="Brodie E.L."/>
            <person name="Williams K.H."/>
            <person name="Hubbard S.S."/>
            <person name="Banfield J.F."/>
        </authorList>
    </citation>
    <scope>NUCLEOTIDE SEQUENCE [LARGE SCALE GENOMIC DNA]</scope>
</reference>
<dbReference type="EMBL" id="MFEK01000014">
    <property type="protein sequence ID" value="OGE78169.1"/>
    <property type="molecule type" value="Genomic_DNA"/>
</dbReference>
<dbReference type="STRING" id="1817824.A2751_03345"/>
<keyword evidence="1" id="KW-0472">Membrane</keyword>
<protein>
    <submittedName>
        <fullName evidence="2">Uncharacterized protein</fullName>
    </submittedName>
</protein>
<organism evidence="2 3">
    <name type="scientific">Candidatus Doudnabacteria bacterium RIFCSPHIGHO2_01_FULL_46_14</name>
    <dbReference type="NCBI Taxonomy" id="1817824"/>
    <lineage>
        <taxon>Bacteria</taxon>
        <taxon>Candidatus Doudnaibacteriota</taxon>
    </lineage>
</organism>
<evidence type="ECO:0000313" key="3">
    <source>
        <dbReference type="Proteomes" id="UP000176864"/>
    </source>
</evidence>
<gene>
    <name evidence="2" type="ORF">A2751_03345</name>
</gene>
<evidence type="ECO:0000256" key="1">
    <source>
        <dbReference type="SAM" id="Phobius"/>
    </source>
</evidence>
<accession>A0A1F5NKG6</accession>
<feature type="transmembrane region" description="Helical" evidence="1">
    <location>
        <begin position="44"/>
        <end position="63"/>
    </location>
</feature>
<dbReference type="Proteomes" id="UP000176864">
    <property type="component" value="Unassembled WGS sequence"/>
</dbReference>
<sequence>MTKKQKIWLILGLALFVVPEIVWGPTFGFFSLTDSLFKLDNRNLLLFVLFLQIVGSMISLKCLIKYTIKKGLLQWIFISVLALVTLKSVFVFYILYATKDMWY</sequence>
<name>A0A1F5NKG6_9BACT</name>
<keyword evidence="1" id="KW-0812">Transmembrane</keyword>
<proteinExistence type="predicted"/>